<dbReference type="SUPFAM" id="SSF47203">
    <property type="entry name" value="Acyl-CoA dehydrogenase C-terminal domain-like"/>
    <property type="match status" value="1"/>
</dbReference>
<dbReference type="Pfam" id="PF02771">
    <property type="entry name" value="Acyl-CoA_dh_N"/>
    <property type="match status" value="1"/>
</dbReference>
<dbReference type="KEGG" id="alj:G8D99_07275"/>
<evidence type="ECO:0000313" key="7">
    <source>
        <dbReference type="EMBL" id="QIO10362.1"/>
    </source>
</evidence>
<keyword evidence="4" id="KW-0274">FAD</keyword>
<accession>A0A6G8S8D0</accession>
<dbReference type="Proteomes" id="UP000501939">
    <property type="component" value="Chromosome"/>
</dbReference>
<dbReference type="PANTHER" id="PTHR43884">
    <property type="entry name" value="ACYL-COA DEHYDROGENASE"/>
    <property type="match status" value="1"/>
</dbReference>
<name>A0A6G8S8D0_9GAMM</name>
<reference evidence="7 8" key="1">
    <citation type="submission" date="2020-03" db="EMBL/GenBank/DDBJ databases">
        <authorList>
            <person name="Zhu W."/>
        </authorList>
    </citation>
    <scope>NUCLEOTIDE SEQUENCE [LARGE SCALE GENOMIC DNA]</scope>
    <source>
        <strain evidence="7 8">185</strain>
    </source>
</reference>
<dbReference type="InterPro" id="IPR036250">
    <property type="entry name" value="AcylCo_DH-like_C"/>
</dbReference>
<dbReference type="InterPro" id="IPR009100">
    <property type="entry name" value="AcylCoA_DH/oxidase_NM_dom_sf"/>
</dbReference>
<dbReference type="GO" id="GO:0050660">
    <property type="term" value="F:flavin adenine dinucleotide binding"/>
    <property type="evidence" value="ECO:0007669"/>
    <property type="project" value="InterPro"/>
</dbReference>
<dbReference type="InterPro" id="IPR013786">
    <property type="entry name" value="AcylCoA_DH/ox_N"/>
</dbReference>
<dbReference type="PROSITE" id="PS00073">
    <property type="entry name" value="ACYL_COA_DH_2"/>
    <property type="match status" value="1"/>
</dbReference>
<comment type="similarity">
    <text evidence="2">Belongs to the acyl-CoA dehydrogenase family.</text>
</comment>
<dbReference type="InterPro" id="IPR037069">
    <property type="entry name" value="AcylCoA_DH/ox_N_sf"/>
</dbReference>
<evidence type="ECO:0000256" key="2">
    <source>
        <dbReference type="ARBA" id="ARBA00009347"/>
    </source>
</evidence>
<dbReference type="InterPro" id="IPR009075">
    <property type="entry name" value="AcylCo_DH/oxidase_C"/>
</dbReference>
<dbReference type="SUPFAM" id="SSF56645">
    <property type="entry name" value="Acyl-CoA dehydrogenase NM domain-like"/>
    <property type="match status" value="1"/>
</dbReference>
<dbReference type="Pfam" id="PF00441">
    <property type="entry name" value="Acyl-CoA_dh_1"/>
    <property type="match status" value="1"/>
</dbReference>
<organism evidence="7 8">
    <name type="scientific">Acinetobacter lanii</name>
    <dbReference type="NCBI Taxonomy" id="2715163"/>
    <lineage>
        <taxon>Bacteria</taxon>
        <taxon>Pseudomonadati</taxon>
        <taxon>Pseudomonadota</taxon>
        <taxon>Gammaproteobacteria</taxon>
        <taxon>Moraxellales</taxon>
        <taxon>Moraxellaceae</taxon>
        <taxon>Acinetobacter</taxon>
    </lineage>
</organism>
<protein>
    <submittedName>
        <fullName evidence="7">Acyl-CoA dehydrogenase</fullName>
    </submittedName>
</protein>
<evidence type="ECO:0000313" key="8">
    <source>
        <dbReference type="Proteomes" id="UP000501939"/>
    </source>
</evidence>
<evidence type="ECO:0000256" key="3">
    <source>
        <dbReference type="ARBA" id="ARBA00022630"/>
    </source>
</evidence>
<comment type="cofactor">
    <cofactor evidence="1">
        <name>FAD</name>
        <dbReference type="ChEBI" id="CHEBI:57692"/>
    </cofactor>
</comment>
<feature type="domain" description="Acyl-CoA dehydrogenase/oxidase C-terminal" evidence="5">
    <location>
        <begin position="298"/>
        <end position="422"/>
    </location>
</feature>
<dbReference type="InterPro" id="IPR046373">
    <property type="entry name" value="Acyl-CoA_Oxase/DH_mid-dom_sf"/>
</dbReference>
<dbReference type="RefSeq" id="WP_166327599.1">
    <property type="nucleotide sequence ID" value="NZ_CP049916.1"/>
</dbReference>
<dbReference type="Gene3D" id="1.20.140.10">
    <property type="entry name" value="Butyryl-CoA Dehydrogenase, subunit A, domain 3"/>
    <property type="match status" value="1"/>
</dbReference>
<feature type="domain" description="Acyl-CoA dehydrogenase/oxidase N-terminal" evidence="6">
    <location>
        <begin position="77"/>
        <end position="188"/>
    </location>
</feature>
<evidence type="ECO:0000259" key="6">
    <source>
        <dbReference type="Pfam" id="PF02771"/>
    </source>
</evidence>
<dbReference type="AlphaFoldDB" id="A0A6G8S8D0"/>
<evidence type="ECO:0000256" key="4">
    <source>
        <dbReference type="ARBA" id="ARBA00022827"/>
    </source>
</evidence>
<keyword evidence="3" id="KW-0285">Flavoprotein</keyword>
<dbReference type="Gene3D" id="2.40.110.10">
    <property type="entry name" value="Butyryl-CoA Dehydrogenase, subunit A, domain 2"/>
    <property type="match status" value="1"/>
</dbReference>
<dbReference type="GO" id="GO:0003995">
    <property type="term" value="F:acyl-CoA dehydrogenase activity"/>
    <property type="evidence" value="ECO:0007669"/>
    <property type="project" value="InterPro"/>
</dbReference>
<proteinExistence type="inferred from homology"/>
<dbReference type="EMBL" id="CP049916">
    <property type="protein sequence ID" value="QIO10362.1"/>
    <property type="molecule type" value="Genomic_DNA"/>
</dbReference>
<dbReference type="Gene3D" id="1.10.540.10">
    <property type="entry name" value="Acyl-CoA dehydrogenase/oxidase, N-terminal domain"/>
    <property type="match status" value="1"/>
</dbReference>
<keyword evidence="8" id="KW-1185">Reference proteome</keyword>
<evidence type="ECO:0000256" key="1">
    <source>
        <dbReference type="ARBA" id="ARBA00001974"/>
    </source>
</evidence>
<sequence>MANKAQGLGLALITKIAGSDLLDQFKLRKIIEKSLYQGSKAGFRTLSATQKAFQSNQGNQKQRLPNQQKSLFDLNLSEEQQMTADAMQQFASEVLYPLAHDADHHEQFPDALWKHSSDLGLNYYALPEAFGGVASEKNIISNILIAENLARGDFSLTAGLLSTFSVINAITQWGSKQVQNKYLAGFANDADIQASFAIQEATPAFNPYQLKTKASLNQGKYSIHGEKTLVILGESADVLLVNAEFQGKADVFIVKRDASIRCKNSPAMGLKATQTVSLEFNNTPAERLGDDDFNYSAFLDLGNLMWCAMAVGTAEAVKSYCIHYANERTAFGEPISHRQSVAFMIADMAIEIDAMRMLVLNAASLAESGKPFHREAYLARILCAEKSMKIGTDGVQLLGGHGFTKEHPVERWYRDLRATAIMQSALHA</sequence>
<gene>
    <name evidence="7" type="ORF">G8D99_07275</name>
</gene>
<dbReference type="InterPro" id="IPR006089">
    <property type="entry name" value="Acyl-CoA_DH_CS"/>
</dbReference>
<evidence type="ECO:0000259" key="5">
    <source>
        <dbReference type="Pfam" id="PF00441"/>
    </source>
</evidence>
<dbReference type="PANTHER" id="PTHR43884:SF12">
    <property type="entry name" value="ISOVALERYL-COA DEHYDROGENASE, MITOCHONDRIAL-RELATED"/>
    <property type="match status" value="1"/>
</dbReference>